<keyword evidence="2" id="KW-1133">Transmembrane helix</keyword>
<evidence type="ECO:0000256" key="1">
    <source>
        <dbReference type="ARBA" id="ARBA00010692"/>
    </source>
</evidence>
<dbReference type="GO" id="GO:0005886">
    <property type="term" value="C:plasma membrane"/>
    <property type="evidence" value="ECO:0007669"/>
    <property type="project" value="InterPro"/>
</dbReference>
<evidence type="ECO:0000313" key="4">
    <source>
        <dbReference type="Proteomes" id="UP000027725"/>
    </source>
</evidence>
<dbReference type="Pfam" id="PF02632">
    <property type="entry name" value="BioY"/>
    <property type="match status" value="1"/>
</dbReference>
<dbReference type="PANTHER" id="PTHR34295">
    <property type="entry name" value="BIOTIN TRANSPORTER BIOY"/>
    <property type="match status" value="1"/>
</dbReference>
<keyword evidence="2" id="KW-0472">Membrane</keyword>
<dbReference type="STRING" id="1185766.SAMN05216224_10178"/>
<keyword evidence="2" id="KW-0812">Transmembrane</keyword>
<comment type="caution">
    <text evidence="3">The sequence shown here is derived from an EMBL/GenBank/DDBJ whole genome shotgun (WGS) entry which is preliminary data.</text>
</comment>
<dbReference type="GO" id="GO:0015225">
    <property type="term" value="F:biotin transmembrane transporter activity"/>
    <property type="evidence" value="ECO:0007669"/>
    <property type="project" value="InterPro"/>
</dbReference>
<protein>
    <submittedName>
        <fullName evidence="3">Acetyl-COA carboxylase</fullName>
    </submittedName>
</protein>
<organism evidence="3 4">
    <name type="scientific">Thioclava dalianensis</name>
    <dbReference type="NCBI Taxonomy" id="1185766"/>
    <lineage>
        <taxon>Bacteria</taxon>
        <taxon>Pseudomonadati</taxon>
        <taxon>Pseudomonadota</taxon>
        <taxon>Alphaproteobacteria</taxon>
        <taxon>Rhodobacterales</taxon>
        <taxon>Paracoccaceae</taxon>
        <taxon>Thioclava</taxon>
    </lineage>
</organism>
<dbReference type="EMBL" id="JHEH01000016">
    <property type="protein sequence ID" value="KEP69276.1"/>
    <property type="molecule type" value="Genomic_DNA"/>
</dbReference>
<evidence type="ECO:0000313" key="3">
    <source>
        <dbReference type="EMBL" id="KEP69276.1"/>
    </source>
</evidence>
<reference evidence="3 4" key="1">
    <citation type="submission" date="2014-03" db="EMBL/GenBank/DDBJ databases">
        <title>The draft genome sequence of Thioclava dalianensis DLFJ1-1.</title>
        <authorList>
            <person name="Lai Q."/>
            <person name="Shao Z."/>
        </authorList>
    </citation>
    <scope>NUCLEOTIDE SEQUENCE [LARGE SCALE GENOMIC DNA]</scope>
    <source>
        <strain evidence="3 4">DLFJ1-1</strain>
    </source>
</reference>
<gene>
    <name evidence="3" type="ORF">DL1_05155</name>
</gene>
<dbReference type="Proteomes" id="UP000027725">
    <property type="component" value="Unassembled WGS sequence"/>
</dbReference>
<dbReference type="Gene3D" id="1.10.1760.20">
    <property type="match status" value="1"/>
</dbReference>
<accession>A0A074TBZ8</accession>
<proteinExistence type="inferred from homology"/>
<comment type="similarity">
    <text evidence="1">Belongs to the BioY family.</text>
</comment>
<name>A0A074TBZ8_9RHOB</name>
<feature type="transmembrane region" description="Helical" evidence="2">
    <location>
        <begin position="187"/>
        <end position="205"/>
    </location>
</feature>
<sequence>MRVDIDPARREFFGPNLNQQTGPDMTLSKALVGSSSLPTRAAMVLGGTAFLAAASQVSVPMFPVPMTLQTLAVLTLGLTFGMRMGMLTVIAWLAEGFAGLPVLANGGATASFFGPTAGFLMGFVAMVAVAGFAADRGAKSILSMSLAGLIATAVLYIPGLAYPALVLGKSMPELLSGWAQPFLMGDLVKAVLAALIVSGGWKMLAER</sequence>
<dbReference type="AlphaFoldDB" id="A0A074TBZ8"/>
<feature type="transmembrane region" description="Helical" evidence="2">
    <location>
        <begin position="71"/>
        <end position="92"/>
    </location>
</feature>
<dbReference type="InterPro" id="IPR003784">
    <property type="entry name" value="BioY"/>
</dbReference>
<feature type="transmembrane region" description="Helical" evidence="2">
    <location>
        <begin position="146"/>
        <end position="167"/>
    </location>
</feature>
<dbReference type="eggNOG" id="COG1268">
    <property type="taxonomic scope" value="Bacteria"/>
</dbReference>
<evidence type="ECO:0000256" key="2">
    <source>
        <dbReference type="SAM" id="Phobius"/>
    </source>
</evidence>
<dbReference type="PANTHER" id="PTHR34295:SF1">
    <property type="entry name" value="BIOTIN TRANSPORTER BIOY"/>
    <property type="match status" value="1"/>
</dbReference>
<feature type="transmembrane region" description="Helical" evidence="2">
    <location>
        <begin position="112"/>
        <end position="134"/>
    </location>
</feature>
<keyword evidence="4" id="KW-1185">Reference proteome</keyword>